<dbReference type="PANTHER" id="PTHR11042:SF185">
    <property type="entry name" value="WEE1-LIKE PROTEIN KINASE"/>
    <property type="match status" value="1"/>
</dbReference>
<dbReference type="InterPro" id="IPR000719">
    <property type="entry name" value="Prot_kinase_dom"/>
</dbReference>
<keyword evidence="15" id="KW-1185">Reference proteome</keyword>
<evidence type="ECO:0000256" key="6">
    <source>
        <dbReference type="ARBA" id="ARBA00022840"/>
    </source>
</evidence>
<sequence length="595" mass="67209">MAMAFRLSKHETSIISAEDTSLEQLDSSVEMRSRSPSPLIFNPRKLRFADDDFDKDRQESPQQKKKPNAVSRDNDMSPPCQKVRALRLFNTPATPKTILQKSTTNCNHLSAAAAAANSVKREDVYKVTERPRSLPLHNHRTMQPQDTANVNPFTPDSLLAHNKKRCRTQFGRENLNLSAMQKFLLSDAGEDDGAQDANGLDSMREIHQQAPKRLALHDTNISRFKREFMQVSVIGVGEFGVVFQCVNRLDGCIYAIKKSKKPVAGSSFEKRALNEVWAHAVLGKHDNVVRYYSAWAEDDHMLIQNEFCDGGSLHARIQEHCLGESELKILLMHVIEGLRYIHSNDLVHMDIKPENIFSTMNPTAHKTQPQVSKDDDGMDSVYEELRSSENLVTYKIGDLGHVTSVNEPYVEEGDCRYLSKEILQEDYSNLFKADIFSLGITLFEVAGGGPLPKNGPEWHKLRNGEVPAIPALSKDFNELIAQMMHPEPNERPSSMSIYSHPILSAVDSKSKLQLGLELTVEKRKNEILMNKLREAKKQIKMLEQKVSVLATSNTPEPLDGQRCLRSFTRRMRTPFGSHGKFHNLADRNKNVITNV</sequence>
<evidence type="ECO:0000256" key="13">
    <source>
        <dbReference type="SAM" id="MobiDB-lite"/>
    </source>
</evidence>
<dbReference type="InterPro" id="IPR017441">
    <property type="entry name" value="Protein_kinase_ATP_BS"/>
</dbReference>
<dbReference type="PANTHER" id="PTHR11042">
    <property type="entry name" value="EUKARYOTIC TRANSLATION INITIATION FACTOR 2-ALPHA KINASE EIF2-ALPHA KINASE -RELATED"/>
    <property type="match status" value="1"/>
</dbReference>
<dbReference type="PROSITE" id="PS00107">
    <property type="entry name" value="PROTEIN_KINASE_ATP"/>
    <property type="match status" value="1"/>
</dbReference>
<evidence type="ECO:0000259" key="14">
    <source>
        <dbReference type="PROSITE" id="PS50011"/>
    </source>
</evidence>
<evidence type="ECO:0000256" key="3">
    <source>
        <dbReference type="ARBA" id="ARBA00022723"/>
    </source>
</evidence>
<evidence type="ECO:0000256" key="12">
    <source>
        <dbReference type="SAM" id="Coils"/>
    </source>
</evidence>
<dbReference type="RefSeq" id="XP_017858373.1">
    <property type="nucleotide sequence ID" value="XM_018002884.1"/>
</dbReference>
<evidence type="ECO:0000256" key="10">
    <source>
        <dbReference type="PIRNR" id="PIRNR037281"/>
    </source>
</evidence>
<evidence type="ECO:0000313" key="16">
    <source>
        <dbReference type="RefSeq" id="XP_017858373.1"/>
    </source>
</evidence>
<keyword evidence="12" id="KW-0175">Coiled coil</keyword>
<dbReference type="Gene3D" id="1.10.510.10">
    <property type="entry name" value="Transferase(Phosphotransferase) domain 1"/>
    <property type="match status" value="1"/>
</dbReference>
<evidence type="ECO:0000256" key="2">
    <source>
        <dbReference type="ARBA" id="ARBA00022679"/>
    </source>
</evidence>
<dbReference type="Proteomes" id="UP000694904">
    <property type="component" value="Chromosome 3"/>
</dbReference>
<dbReference type="PROSITE" id="PS50011">
    <property type="entry name" value="PROTEIN_KINASE_DOM"/>
    <property type="match status" value="1"/>
</dbReference>
<dbReference type="SUPFAM" id="SSF56112">
    <property type="entry name" value="Protein kinase-like (PK-like)"/>
    <property type="match status" value="1"/>
</dbReference>
<keyword evidence="4 10" id="KW-0547">Nucleotide-binding</keyword>
<feature type="domain" description="Protein kinase" evidence="14">
    <location>
        <begin position="228"/>
        <end position="503"/>
    </location>
</feature>
<protein>
    <recommendedName>
        <fullName evidence="10">Wee1-like protein kinase</fullName>
        <ecNumber evidence="10">2.7.10.2</ecNumber>
    </recommendedName>
</protein>
<comment type="subcellular location">
    <subcellularLocation>
        <location evidence="1 10">Nucleus</location>
    </subcellularLocation>
</comment>
<evidence type="ECO:0000256" key="4">
    <source>
        <dbReference type="ARBA" id="ARBA00022741"/>
    </source>
</evidence>
<dbReference type="InterPro" id="IPR017164">
    <property type="entry name" value="Wee1-like_protein_kinase"/>
</dbReference>
<keyword evidence="3 10" id="KW-0479">Metal-binding</keyword>
<feature type="compositionally biased region" description="Polar residues" evidence="13">
    <location>
        <begin position="18"/>
        <end position="27"/>
    </location>
</feature>
<reference evidence="15" key="1">
    <citation type="journal article" date="1997" name="Nucleic Acids Res.">
        <title>tRNAscan-SE: a program for improved detection of transfer RNA genes in genomic sequence.</title>
        <authorList>
            <person name="Lowe T.M."/>
            <person name="Eddy S.R."/>
        </authorList>
    </citation>
    <scope>NUCLEOTIDE SEQUENCE [LARGE SCALE GENOMIC DNA]</scope>
</reference>
<gene>
    <name evidence="16" type="primary">LOC108610660</name>
</gene>
<keyword evidence="6 10" id="KW-0067">ATP-binding</keyword>
<feature type="coiled-coil region" evidence="12">
    <location>
        <begin position="518"/>
        <end position="552"/>
    </location>
</feature>
<feature type="region of interest" description="Disordered" evidence="13">
    <location>
        <begin position="18"/>
        <end position="79"/>
    </location>
</feature>
<organism evidence="15 16">
    <name type="scientific">Drosophila arizonae</name>
    <name type="common">Fruit fly</name>
    <dbReference type="NCBI Taxonomy" id="7263"/>
    <lineage>
        <taxon>Eukaryota</taxon>
        <taxon>Metazoa</taxon>
        <taxon>Ecdysozoa</taxon>
        <taxon>Arthropoda</taxon>
        <taxon>Hexapoda</taxon>
        <taxon>Insecta</taxon>
        <taxon>Pterygota</taxon>
        <taxon>Neoptera</taxon>
        <taxon>Endopterygota</taxon>
        <taxon>Diptera</taxon>
        <taxon>Brachycera</taxon>
        <taxon>Muscomorpha</taxon>
        <taxon>Ephydroidea</taxon>
        <taxon>Drosophilidae</taxon>
        <taxon>Drosophila</taxon>
    </lineage>
</organism>
<dbReference type="PIRSF" id="PIRSF037281">
    <property type="entry name" value="Wee1-like_protein_kinase"/>
    <property type="match status" value="1"/>
</dbReference>
<keyword evidence="2 10" id="KW-0808">Transferase</keyword>
<reference evidence="15" key="2">
    <citation type="journal article" date="2016" name="G3 (Bethesda)">
        <title>Genome Evolution in Three Species of Cactophilic Drosophila.</title>
        <authorList>
            <person name="Sanchez-Flores A."/>
            <person name="Penazola F."/>
            <person name="Carpinteyro-Ponce J."/>
            <person name="Nazario-Yepiz N."/>
            <person name="Abreu-Goodger C."/>
            <person name="Machado C.A."/>
            <person name="Markow T.A."/>
        </authorList>
    </citation>
    <scope>NUCLEOTIDE SEQUENCE [LARGE SCALE GENOMIC DNA]</scope>
</reference>
<dbReference type="Pfam" id="PF00069">
    <property type="entry name" value="Pkinase"/>
    <property type="match status" value="1"/>
</dbReference>
<dbReference type="Gene3D" id="3.30.200.20">
    <property type="entry name" value="Phosphorylase Kinase, domain 1"/>
    <property type="match status" value="1"/>
</dbReference>
<dbReference type="InterPro" id="IPR011009">
    <property type="entry name" value="Kinase-like_dom_sf"/>
</dbReference>
<evidence type="ECO:0000256" key="11">
    <source>
        <dbReference type="PROSITE-ProRule" id="PRU10141"/>
    </source>
</evidence>
<dbReference type="EC" id="2.7.10.2" evidence="10"/>
<feature type="compositionally biased region" description="Basic and acidic residues" evidence="13">
    <location>
        <begin position="47"/>
        <end position="59"/>
    </location>
</feature>
<keyword evidence="8 10" id="KW-0829">Tyrosine-protein kinase</keyword>
<keyword evidence="7" id="KW-0460">Magnesium</keyword>
<evidence type="ECO:0000313" key="15">
    <source>
        <dbReference type="Proteomes" id="UP000694904"/>
    </source>
</evidence>
<feature type="binding site" evidence="11">
    <location>
        <position position="258"/>
    </location>
    <ligand>
        <name>ATP</name>
        <dbReference type="ChEBI" id="CHEBI:30616"/>
    </ligand>
</feature>
<reference evidence="16" key="3">
    <citation type="submission" date="2025-08" db="UniProtKB">
        <authorList>
            <consortium name="RefSeq"/>
        </authorList>
    </citation>
    <scope>IDENTIFICATION</scope>
    <source>
        <tissue evidence="16">Whole organism</tissue>
    </source>
</reference>
<evidence type="ECO:0000256" key="7">
    <source>
        <dbReference type="ARBA" id="ARBA00022842"/>
    </source>
</evidence>
<keyword evidence="5 10" id="KW-0418">Kinase</keyword>
<keyword evidence="9 10" id="KW-0539">Nucleus</keyword>
<comment type="catalytic activity">
    <reaction evidence="10">
        <text>L-tyrosyl-[protein] + ATP = O-phospho-L-tyrosyl-[protein] + ADP + H(+)</text>
        <dbReference type="Rhea" id="RHEA:10596"/>
        <dbReference type="Rhea" id="RHEA-COMP:10136"/>
        <dbReference type="Rhea" id="RHEA-COMP:20101"/>
        <dbReference type="ChEBI" id="CHEBI:15378"/>
        <dbReference type="ChEBI" id="CHEBI:30616"/>
        <dbReference type="ChEBI" id="CHEBI:46858"/>
        <dbReference type="ChEBI" id="CHEBI:61978"/>
        <dbReference type="ChEBI" id="CHEBI:456216"/>
        <dbReference type="EC" id="2.7.10.2"/>
    </reaction>
</comment>
<comment type="similarity">
    <text evidence="10">Belongs to the protein kinase superfamily. Ser/Thr protein kinase family. WEE1 subfamily.</text>
</comment>
<dbReference type="InterPro" id="IPR050339">
    <property type="entry name" value="CC_SR_Kinase"/>
</dbReference>
<evidence type="ECO:0000256" key="1">
    <source>
        <dbReference type="ARBA" id="ARBA00004123"/>
    </source>
</evidence>
<accession>A0ABM1NTT7</accession>
<dbReference type="SMART" id="SM00220">
    <property type="entry name" value="S_TKc"/>
    <property type="match status" value="1"/>
</dbReference>
<evidence type="ECO:0000256" key="8">
    <source>
        <dbReference type="ARBA" id="ARBA00023137"/>
    </source>
</evidence>
<proteinExistence type="inferred from homology"/>
<evidence type="ECO:0000256" key="9">
    <source>
        <dbReference type="ARBA" id="ARBA00023242"/>
    </source>
</evidence>
<dbReference type="GeneID" id="108610660"/>
<evidence type="ECO:0000256" key="5">
    <source>
        <dbReference type="ARBA" id="ARBA00022777"/>
    </source>
</evidence>
<name>A0ABM1NTT7_DROAR</name>